<dbReference type="Pfam" id="PF03992">
    <property type="entry name" value="ABM"/>
    <property type="match status" value="1"/>
</dbReference>
<dbReference type="SUPFAM" id="SSF54909">
    <property type="entry name" value="Dimeric alpha+beta barrel"/>
    <property type="match status" value="1"/>
</dbReference>
<dbReference type="OrthoDB" id="4463721at2"/>
<accession>A0A1I1ISL5</accession>
<proteinExistence type="predicted"/>
<keyword evidence="3" id="KW-1185">Reference proteome</keyword>
<dbReference type="Proteomes" id="UP000198862">
    <property type="component" value="Unassembled WGS sequence"/>
</dbReference>
<evidence type="ECO:0000313" key="2">
    <source>
        <dbReference type="EMBL" id="SFC38911.1"/>
    </source>
</evidence>
<sequence length="97" mass="11372">MIKVIIERVIADDMESTYEEQLKKTLTAVMGAKGFISGTSYIDIQNRNKRTIITDWQNIECWKRWHKSSLREETNSQIRLMLQQDEVVKTLESQPLA</sequence>
<organism evidence="2 3">
    <name type="scientific">Pseudoalteromonas denitrificans DSM 6059</name>
    <dbReference type="NCBI Taxonomy" id="1123010"/>
    <lineage>
        <taxon>Bacteria</taxon>
        <taxon>Pseudomonadati</taxon>
        <taxon>Pseudomonadota</taxon>
        <taxon>Gammaproteobacteria</taxon>
        <taxon>Alteromonadales</taxon>
        <taxon>Pseudoalteromonadaceae</taxon>
        <taxon>Pseudoalteromonas</taxon>
    </lineage>
</organism>
<dbReference type="RefSeq" id="WP_091982505.1">
    <property type="nucleotide sequence ID" value="NZ_FOLO01000008.1"/>
</dbReference>
<dbReference type="EMBL" id="FOLO01000008">
    <property type="protein sequence ID" value="SFC38911.1"/>
    <property type="molecule type" value="Genomic_DNA"/>
</dbReference>
<keyword evidence="2" id="KW-0560">Oxidoreductase</keyword>
<name>A0A1I1ISL5_9GAMM</name>
<dbReference type="GO" id="GO:0004497">
    <property type="term" value="F:monooxygenase activity"/>
    <property type="evidence" value="ECO:0007669"/>
    <property type="project" value="UniProtKB-KW"/>
</dbReference>
<feature type="domain" description="ABM" evidence="1">
    <location>
        <begin position="1"/>
        <end position="69"/>
    </location>
</feature>
<evidence type="ECO:0000313" key="3">
    <source>
        <dbReference type="Proteomes" id="UP000198862"/>
    </source>
</evidence>
<gene>
    <name evidence="2" type="ORF">SAMN02745724_01584</name>
</gene>
<dbReference type="STRING" id="1123010.SAMN02745724_01584"/>
<dbReference type="AlphaFoldDB" id="A0A1I1ISL5"/>
<keyword evidence="2" id="KW-0503">Monooxygenase</keyword>
<dbReference type="InterPro" id="IPR007138">
    <property type="entry name" value="ABM_dom"/>
</dbReference>
<evidence type="ECO:0000259" key="1">
    <source>
        <dbReference type="Pfam" id="PF03992"/>
    </source>
</evidence>
<dbReference type="InterPro" id="IPR011008">
    <property type="entry name" value="Dimeric_a/b-barrel"/>
</dbReference>
<reference evidence="2 3" key="1">
    <citation type="submission" date="2016-10" db="EMBL/GenBank/DDBJ databases">
        <authorList>
            <person name="de Groot N.N."/>
        </authorList>
    </citation>
    <scope>NUCLEOTIDE SEQUENCE [LARGE SCALE GENOMIC DNA]</scope>
    <source>
        <strain evidence="2 3">DSM 6059</strain>
    </source>
</reference>
<protein>
    <submittedName>
        <fullName evidence="2">Heme-degrading monooxygenase HmoA</fullName>
    </submittedName>
</protein>
<dbReference type="Gene3D" id="3.30.70.100">
    <property type="match status" value="1"/>
</dbReference>